<evidence type="ECO:0000313" key="4">
    <source>
        <dbReference type="EMBL" id="OTG36165.1"/>
    </source>
</evidence>
<dbReference type="GO" id="GO:0016740">
    <property type="term" value="F:transferase activity"/>
    <property type="evidence" value="ECO:0007669"/>
    <property type="project" value="UniProtKB-KW"/>
</dbReference>
<dbReference type="InterPro" id="IPR036282">
    <property type="entry name" value="Glutathione-S-Trfase_C_sf"/>
</dbReference>
<proteinExistence type="predicted"/>
<name>A0A251VKM3_HELAN</name>
<protein>
    <submittedName>
        <fullName evidence="4">Putative glutathione S-transferase-like protein</fullName>
    </submittedName>
</protein>
<dbReference type="InterPro" id="IPR012677">
    <property type="entry name" value="Nucleotide-bd_a/b_plait_sf"/>
</dbReference>
<dbReference type="GO" id="GO:1990904">
    <property type="term" value="C:ribonucleoprotein complex"/>
    <property type="evidence" value="ECO:0000318"/>
    <property type="project" value="GO_Central"/>
</dbReference>
<keyword evidence="4" id="KW-0808">Transferase</keyword>
<evidence type="ECO:0000313" key="5">
    <source>
        <dbReference type="Proteomes" id="UP000215914"/>
    </source>
</evidence>
<dbReference type="PANTHER" id="PTHR21245">
    <property type="entry name" value="HETEROGENEOUS NUCLEAR RIBONUCLEOPROTEIN"/>
    <property type="match status" value="1"/>
</dbReference>
<dbReference type="Gene3D" id="1.20.1050.10">
    <property type="match status" value="1"/>
</dbReference>
<feature type="domain" description="RRM" evidence="3">
    <location>
        <begin position="10"/>
        <end position="78"/>
    </location>
</feature>
<gene>
    <name evidence="4" type="ORF">HannXRQ_Chr01g0004621</name>
</gene>
<accession>A0A251VKM3</accession>
<dbReference type="SUPFAM" id="SSF47616">
    <property type="entry name" value="GST C-terminal domain-like"/>
    <property type="match status" value="1"/>
</dbReference>
<dbReference type="GO" id="GO:0005634">
    <property type="term" value="C:nucleus"/>
    <property type="evidence" value="ECO:0000318"/>
    <property type="project" value="GO_Central"/>
</dbReference>
<dbReference type="SMART" id="SM00360">
    <property type="entry name" value="RRM"/>
    <property type="match status" value="1"/>
</dbReference>
<dbReference type="EMBL" id="CM007890">
    <property type="protein sequence ID" value="OTG36165.1"/>
    <property type="molecule type" value="Genomic_DNA"/>
</dbReference>
<dbReference type="Pfam" id="PF00076">
    <property type="entry name" value="RRM_1"/>
    <property type="match status" value="1"/>
</dbReference>
<dbReference type="Proteomes" id="UP000215914">
    <property type="component" value="Chromosome 1"/>
</dbReference>
<dbReference type="GO" id="GO:0008266">
    <property type="term" value="F:poly(U) RNA binding"/>
    <property type="evidence" value="ECO:0000318"/>
    <property type="project" value="GO_Central"/>
</dbReference>
<dbReference type="SUPFAM" id="SSF54928">
    <property type="entry name" value="RNA-binding domain, RBD"/>
    <property type="match status" value="1"/>
</dbReference>
<organism evidence="4 5">
    <name type="scientific">Helianthus annuus</name>
    <name type="common">Common sunflower</name>
    <dbReference type="NCBI Taxonomy" id="4232"/>
    <lineage>
        <taxon>Eukaryota</taxon>
        <taxon>Viridiplantae</taxon>
        <taxon>Streptophyta</taxon>
        <taxon>Embryophyta</taxon>
        <taxon>Tracheophyta</taxon>
        <taxon>Spermatophyta</taxon>
        <taxon>Magnoliopsida</taxon>
        <taxon>eudicotyledons</taxon>
        <taxon>Gunneridae</taxon>
        <taxon>Pentapetalae</taxon>
        <taxon>asterids</taxon>
        <taxon>campanulids</taxon>
        <taxon>Asterales</taxon>
        <taxon>Asteraceae</taxon>
        <taxon>Asteroideae</taxon>
        <taxon>Heliantheae alliance</taxon>
        <taxon>Heliantheae</taxon>
        <taxon>Helianthus</taxon>
    </lineage>
</organism>
<dbReference type="GO" id="GO:0003730">
    <property type="term" value="F:mRNA 3'-UTR binding"/>
    <property type="evidence" value="ECO:0000318"/>
    <property type="project" value="GO_Central"/>
</dbReference>
<reference evidence="5" key="1">
    <citation type="journal article" date="2017" name="Nature">
        <title>The sunflower genome provides insights into oil metabolism, flowering and Asterid evolution.</title>
        <authorList>
            <person name="Badouin H."/>
            <person name="Gouzy J."/>
            <person name="Grassa C.J."/>
            <person name="Murat F."/>
            <person name="Staton S.E."/>
            <person name="Cottret L."/>
            <person name="Lelandais-Briere C."/>
            <person name="Owens G.L."/>
            <person name="Carrere S."/>
            <person name="Mayjonade B."/>
            <person name="Legrand L."/>
            <person name="Gill N."/>
            <person name="Kane N.C."/>
            <person name="Bowers J.E."/>
            <person name="Hubner S."/>
            <person name="Bellec A."/>
            <person name="Berard A."/>
            <person name="Berges H."/>
            <person name="Blanchet N."/>
            <person name="Boniface M.C."/>
            <person name="Brunel D."/>
            <person name="Catrice O."/>
            <person name="Chaidir N."/>
            <person name="Claudel C."/>
            <person name="Donnadieu C."/>
            <person name="Faraut T."/>
            <person name="Fievet G."/>
            <person name="Helmstetter N."/>
            <person name="King M."/>
            <person name="Knapp S.J."/>
            <person name="Lai Z."/>
            <person name="Le Paslier M.C."/>
            <person name="Lippi Y."/>
            <person name="Lorenzon L."/>
            <person name="Mandel J.R."/>
            <person name="Marage G."/>
            <person name="Marchand G."/>
            <person name="Marquand E."/>
            <person name="Bret-Mestries E."/>
            <person name="Morien E."/>
            <person name="Nambeesan S."/>
            <person name="Nguyen T."/>
            <person name="Pegot-Espagnet P."/>
            <person name="Pouilly N."/>
            <person name="Raftis F."/>
            <person name="Sallet E."/>
            <person name="Schiex T."/>
            <person name="Thomas J."/>
            <person name="Vandecasteele C."/>
            <person name="Vares D."/>
            <person name="Vear F."/>
            <person name="Vautrin S."/>
            <person name="Crespi M."/>
            <person name="Mangin B."/>
            <person name="Burke J.M."/>
            <person name="Salse J."/>
            <person name="Munos S."/>
            <person name="Vincourt P."/>
            <person name="Rieseberg L.H."/>
            <person name="Langlade N.B."/>
        </authorList>
    </citation>
    <scope>NUCLEOTIDE SEQUENCE [LARGE SCALE GENOMIC DNA]</scope>
    <source>
        <strain evidence="5">cv. SF193</strain>
    </source>
</reference>
<dbReference type="AlphaFoldDB" id="A0A251VKM3"/>
<dbReference type="CDD" id="cd00590">
    <property type="entry name" value="RRM_SF"/>
    <property type="match status" value="1"/>
</dbReference>
<dbReference type="STRING" id="4232.A0A251VKM3"/>
<evidence type="ECO:0000259" key="3">
    <source>
        <dbReference type="PROSITE" id="PS50102"/>
    </source>
</evidence>
<dbReference type="InterPro" id="IPR035979">
    <property type="entry name" value="RBD_domain_sf"/>
</dbReference>
<dbReference type="GO" id="GO:0005829">
    <property type="term" value="C:cytosol"/>
    <property type="evidence" value="ECO:0000318"/>
    <property type="project" value="GO_Central"/>
</dbReference>
<dbReference type="InParanoid" id="A0A251VKM3"/>
<keyword evidence="1 2" id="KW-0694">RNA-binding</keyword>
<dbReference type="GO" id="GO:0008143">
    <property type="term" value="F:poly(A) binding"/>
    <property type="evidence" value="ECO:0000318"/>
    <property type="project" value="GO_Central"/>
</dbReference>
<keyword evidence="5" id="KW-1185">Reference proteome</keyword>
<evidence type="ECO:0000256" key="1">
    <source>
        <dbReference type="ARBA" id="ARBA00022884"/>
    </source>
</evidence>
<dbReference type="Gene3D" id="3.30.70.330">
    <property type="match status" value="1"/>
</dbReference>
<dbReference type="PROSITE" id="PS50102">
    <property type="entry name" value="RRM"/>
    <property type="match status" value="1"/>
</dbReference>
<sequence>MKPAIKCKCVEVFVGGLARSVTEDKVHKVFSTCGEIMDIHLIKDQNGSLKGFGFVRFTTKDVGDKALKELNESMGKRLVFSHKLVTIHFFWGTLTKVWWSADDFSNVVCQVFPDVSIDLAQPSGSETISKKFKDRGFGFVKFSSHAVSCSTRSRALKVGAKPNFVLGGTLHPSVKWAEEDAGVDTQELAKIKIAFIINLPSTADENYLKLLFGPFGKVGCVQGWSHTVSVKTKPFCQFVQIYPIEQWIDCSSFEIDVHIRGWLYPRLRFGSYIKRAEESSIAGLKRGFDALNSYLASHTFLVGDGVTWVEEEEEAPKPKLKFLGGSFTCDAYYTATSTRLTIQDQKWRRDIFVLYGVKWLFSGDMSICEHCFFLSPMVVESSIDILAAAVKKLPSGKDDTSLIYAFYSVHETKKNSHARFDRLEWFEERLSEPSVRWEW</sequence>
<dbReference type="InterPro" id="IPR000504">
    <property type="entry name" value="RRM_dom"/>
</dbReference>
<evidence type="ECO:0000256" key="2">
    <source>
        <dbReference type="PROSITE-ProRule" id="PRU00176"/>
    </source>
</evidence>